<evidence type="ECO:0000256" key="5">
    <source>
        <dbReference type="ARBA" id="ARBA00022673"/>
    </source>
</evidence>
<dbReference type="FunFam" id="1.20.120.350:FF:000040">
    <property type="entry name" value="Voltage-dependent L-type calcium channel subunit alpha"/>
    <property type="match status" value="1"/>
</dbReference>
<feature type="transmembrane region" description="Helical" evidence="21">
    <location>
        <begin position="908"/>
        <end position="938"/>
    </location>
</feature>
<feature type="transmembrane region" description="Helical" evidence="21">
    <location>
        <begin position="787"/>
        <end position="809"/>
    </location>
</feature>
<evidence type="ECO:0000256" key="2">
    <source>
        <dbReference type="ARBA" id="ARBA00022448"/>
    </source>
</evidence>
<dbReference type="Gene3D" id="1.10.287.70">
    <property type="match status" value="4"/>
</dbReference>
<dbReference type="GO" id="GO:0046872">
    <property type="term" value="F:metal ion binding"/>
    <property type="evidence" value="ECO:0007669"/>
    <property type="project" value="UniProtKB-KW"/>
</dbReference>
<feature type="domain" description="Voltage-dependent calcium channel alpha-1 subunit IQ" evidence="22">
    <location>
        <begin position="1507"/>
        <end position="1540"/>
    </location>
</feature>
<feature type="compositionally biased region" description="Low complexity" evidence="20">
    <location>
        <begin position="1793"/>
        <end position="1803"/>
    </location>
</feature>
<evidence type="ECO:0000256" key="15">
    <source>
        <dbReference type="ARBA" id="ARBA00023180"/>
    </source>
</evidence>
<keyword evidence="12" id="KW-0406">Ion transport</keyword>
<dbReference type="PRINTS" id="PR01630">
    <property type="entry name" value="LVDCCALPHA1"/>
</dbReference>
<keyword evidence="11 21" id="KW-1133">Transmembrane helix</keyword>
<dbReference type="Pfam" id="PF16905">
    <property type="entry name" value="GPHH"/>
    <property type="match status" value="1"/>
</dbReference>
<dbReference type="Pfam" id="PF00520">
    <property type="entry name" value="Ion_trans"/>
    <property type="match status" value="4"/>
</dbReference>
<feature type="transmembrane region" description="Helical" evidence="21">
    <location>
        <begin position="95"/>
        <end position="115"/>
    </location>
</feature>
<dbReference type="FunFam" id="1.20.120.350:FF:000001">
    <property type="entry name" value="Voltage-dependent L-type calcium channel subunit alpha"/>
    <property type="match status" value="1"/>
</dbReference>
<keyword evidence="16" id="KW-0407">Ion channel</keyword>
<feature type="region of interest" description="Disordered" evidence="20">
    <location>
        <begin position="669"/>
        <end position="691"/>
    </location>
</feature>
<feature type="binding site" evidence="17">
    <location>
        <position position="292"/>
    </location>
    <ligand>
        <name>Ca(2+)</name>
        <dbReference type="ChEBI" id="CHEBI:29108"/>
    </ligand>
</feature>
<feature type="transmembrane region" description="Helical" evidence="21">
    <location>
        <begin position="1111"/>
        <end position="1132"/>
    </location>
</feature>
<dbReference type="PRINTS" id="PR01634">
    <property type="entry name" value="LVDCCALPHA1S"/>
</dbReference>
<evidence type="ECO:0000256" key="4">
    <source>
        <dbReference type="ARBA" id="ARBA00022568"/>
    </source>
</evidence>
<dbReference type="GO" id="GO:0042383">
    <property type="term" value="C:sarcolemma"/>
    <property type="evidence" value="ECO:0007669"/>
    <property type="project" value="UniProtKB-ARBA"/>
</dbReference>
<evidence type="ECO:0000256" key="21">
    <source>
        <dbReference type="SAM" id="Phobius"/>
    </source>
</evidence>
<feature type="transmembrane region" description="Helical" evidence="21">
    <location>
        <begin position="992"/>
        <end position="1013"/>
    </location>
</feature>
<evidence type="ECO:0000256" key="18">
    <source>
        <dbReference type="PIRSR" id="PIRSR602077-3"/>
    </source>
</evidence>
<dbReference type="Gene3D" id="1.20.120.350">
    <property type="entry name" value="Voltage-gated potassium channels. Chain C"/>
    <property type="match status" value="4"/>
</dbReference>
<proteinExistence type="inferred from homology"/>
<dbReference type="InterPro" id="IPR005821">
    <property type="entry name" value="Ion_trans_dom"/>
</dbReference>
<comment type="function">
    <text evidence="19">Voltage-sensitive calcium channels (VSCC) mediate the entry of calcium ions into excitable cells and are also involved in a variety of calcium-dependent processes, including muscle contraction, hormone or neurotransmitter release, gene expression, cell motility, cell division and cell death.</text>
</comment>
<feature type="transmembrane region" description="Helical" evidence="21">
    <location>
        <begin position="1144"/>
        <end position="1164"/>
    </location>
</feature>
<dbReference type="FunFam" id="1.20.120.350:FF:000006">
    <property type="entry name" value="Voltage-dependent L-type calcium channel subunit alpha"/>
    <property type="match status" value="1"/>
</dbReference>
<evidence type="ECO:0000313" key="23">
    <source>
        <dbReference type="Ensembl" id="ENSACUP00000009923.1"/>
    </source>
</evidence>
<dbReference type="InterPro" id="IPR027359">
    <property type="entry name" value="Volt_channel_dom_sf"/>
</dbReference>
<evidence type="ECO:0000256" key="7">
    <source>
        <dbReference type="ARBA" id="ARBA00022723"/>
    </source>
</evidence>
<keyword evidence="5 19" id="KW-0107">Calcium channel</keyword>
<feature type="transmembrane region" description="Helical" evidence="21">
    <location>
        <begin position="1033"/>
        <end position="1060"/>
    </location>
</feature>
<feature type="transmembrane region" description="Helical" evidence="21">
    <location>
        <begin position="829"/>
        <end position="850"/>
    </location>
</feature>
<dbReference type="FunFam" id="1.10.238.10:FF:000063">
    <property type="entry name" value="Voltage-dependent N-type calcium channel subunit alpha"/>
    <property type="match status" value="1"/>
</dbReference>
<keyword evidence="7 17" id="KW-0479">Metal-binding</keyword>
<feature type="binding site" evidence="17">
    <location>
        <position position="1006"/>
    </location>
    <ligand>
        <name>Ca(2+)</name>
        <dbReference type="ChEBI" id="CHEBI:29108"/>
    </ligand>
</feature>
<feature type="glycosylation site" description="N-linked (GlcNAc...) asparagine" evidence="18">
    <location>
        <position position="257"/>
    </location>
</feature>
<dbReference type="FunFam" id="1.20.120.350:FF:000010">
    <property type="entry name" value="Voltage-dependent L-type calcium channel subunit alpha"/>
    <property type="match status" value="1"/>
</dbReference>
<keyword evidence="15 18" id="KW-0325">Glycoprotein</keyword>
<evidence type="ECO:0000256" key="9">
    <source>
        <dbReference type="ARBA" id="ARBA00022837"/>
    </source>
</evidence>
<reference evidence="23" key="2">
    <citation type="submission" date="2025-09" db="UniProtKB">
        <authorList>
            <consortium name="Ensembl"/>
        </authorList>
    </citation>
    <scope>IDENTIFICATION</scope>
</reference>
<keyword evidence="2" id="KW-0813">Transport</keyword>
<keyword evidence="9 17" id="KW-0106">Calcium</keyword>
<dbReference type="InterPro" id="IPR005450">
    <property type="entry name" value="VDCC_L_a1ssu"/>
</dbReference>
<evidence type="ECO:0000256" key="19">
    <source>
        <dbReference type="RuleBase" id="RU003808"/>
    </source>
</evidence>
<evidence type="ECO:0000256" key="13">
    <source>
        <dbReference type="ARBA" id="ARBA00023136"/>
    </source>
</evidence>
<name>A0A663MEZ3_ATHCN</name>
<keyword evidence="6 21" id="KW-0812">Transmembrane</keyword>
<evidence type="ECO:0000256" key="17">
    <source>
        <dbReference type="PIRSR" id="PIRSR602077-1"/>
    </source>
</evidence>
<keyword evidence="8" id="KW-0677">Repeat</keyword>
<dbReference type="InterPro" id="IPR031649">
    <property type="entry name" value="GPHH_dom"/>
</dbReference>
<comment type="subcellular location">
    <subcellularLocation>
        <location evidence="1 19">Membrane</location>
        <topology evidence="1 19">Multi-pass membrane protein</topology>
    </subcellularLocation>
</comment>
<gene>
    <name evidence="23" type="primary">CACNA1S</name>
</gene>
<organism evidence="23 24">
    <name type="scientific">Athene cunicularia</name>
    <name type="common">Burrowing owl</name>
    <name type="synonym">Speotyto cunicularia</name>
    <dbReference type="NCBI Taxonomy" id="194338"/>
    <lineage>
        <taxon>Eukaryota</taxon>
        <taxon>Metazoa</taxon>
        <taxon>Chordata</taxon>
        <taxon>Craniata</taxon>
        <taxon>Vertebrata</taxon>
        <taxon>Euteleostomi</taxon>
        <taxon>Archelosauria</taxon>
        <taxon>Archosauria</taxon>
        <taxon>Dinosauria</taxon>
        <taxon>Saurischia</taxon>
        <taxon>Theropoda</taxon>
        <taxon>Coelurosauria</taxon>
        <taxon>Aves</taxon>
        <taxon>Neognathae</taxon>
        <taxon>Neoaves</taxon>
        <taxon>Telluraves</taxon>
        <taxon>Strigiformes</taxon>
        <taxon>Strigidae</taxon>
        <taxon>Athene</taxon>
    </lineage>
</organism>
<evidence type="ECO:0000256" key="11">
    <source>
        <dbReference type="ARBA" id="ARBA00022989"/>
    </source>
</evidence>
<dbReference type="GO" id="GO:0098703">
    <property type="term" value="P:calcium ion import across plasma membrane"/>
    <property type="evidence" value="ECO:0007669"/>
    <property type="project" value="TreeGrafter"/>
</dbReference>
<evidence type="ECO:0000256" key="12">
    <source>
        <dbReference type="ARBA" id="ARBA00023065"/>
    </source>
</evidence>
<feature type="region of interest" description="Disordered" evidence="20">
    <location>
        <begin position="1"/>
        <end position="27"/>
    </location>
</feature>
<dbReference type="Gene3D" id="6.10.250.2180">
    <property type="match status" value="1"/>
</dbReference>
<evidence type="ECO:0000256" key="6">
    <source>
        <dbReference type="ARBA" id="ARBA00022692"/>
    </source>
</evidence>
<dbReference type="InterPro" id="IPR002077">
    <property type="entry name" value="VDCCAlpha1"/>
</dbReference>
<dbReference type="SMART" id="SM01062">
    <property type="entry name" value="Ca_chan_IQ"/>
    <property type="match status" value="1"/>
</dbReference>
<feature type="transmembrane region" description="Helical" evidence="21">
    <location>
        <begin position="1350"/>
        <end position="1373"/>
    </location>
</feature>
<protein>
    <recommendedName>
        <fullName evidence="19">Voltage-dependent L-type calcium channel subunit alpha</fullName>
    </recommendedName>
</protein>
<feature type="compositionally biased region" description="Polar residues" evidence="20">
    <location>
        <begin position="1742"/>
        <end position="1758"/>
    </location>
</feature>
<feature type="region of interest" description="Disordered" evidence="20">
    <location>
        <begin position="1732"/>
        <end position="1758"/>
    </location>
</feature>
<keyword evidence="13 21" id="KW-0472">Membrane</keyword>
<dbReference type="Ensembl" id="ENSACUT00000010584.1">
    <property type="protein sequence ID" value="ENSACUP00000009923.1"/>
    <property type="gene ID" value="ENSACUG00000003521.1"/>
</dbReference>
<keyword evidence="24" id="KW-1185">Reference proteome</keyword>
<dbReference type="Pfam" id="PF08763">
    <property type="entry name" value="Ca_chan_IQ"/>
    <property type="match status" value="1"/>
</dbReference>
<keyword evidence="4 19" id="KW-0109">Calcium transport</keyword>
<keyword evidence="14" id="KW-1015">Disulfide bond</keyword>
<keyword evidence="3" id="KW-0597">Phosphoprotein</keyword>
<dbReference type="SUPFAM" id="SSF81324">
    <property type="entry name" value="Voltage-gated potassium channels"/>
    <property type="match status" value="4"/>
</dbReference>
<feature type="region of interest" description="Disordered" evidence="20">
    <location>
        <begin position="1774"/>
        <end position="1812"/>
    </location>
</feature>
<dbReference type="GO" id="GO:0005891">
    <property type="term" value="C:voltage-gated calcium channel complex"/>
    <property type="evidence" value="ECO:0007669"/>
    <property type="project" value="InterPro"/>
</dbReference>
<dbReference type="PANTHER" id="PTHR45628">
    <property type="entry name" value="VOLTAGE-DEPENDENT CALCIUM CHANNEL TYPE A SUBUNIT ALPHA-1"/>
    <property type="match status" value="1"/>
</dbReference>
<evidence type="ECO:0000256" key="8">
    <source>
        <dbReference type="ARBA" id="ARBA00022737"/>
    </source>
</evidence>
<dbReference type="FunFam" id="1.10.287.70:FF:000009">
    <property type="entry name" value="Voltage-dependent L-type calcium channel subunit alpha"/>
    <property type="match status" value="1"/>
</dbReference>
<evidence type="ECO:0000256" key="3">
    <source>
        <dbReference type="ARBA" id="ARBA00022553"/>
    </source>
</evidence>
<feature type="transmembrane region" description="Helical" evidence="21">
    <location>
        <begin position="563"/>
        <end position="586"/>
    </location>
</feature>
<feature type="compositionally biased region" description="Acidic residues" evidence="20">
    <location>
        <begin position="734"/>
        <end position="743"/>
    </location>
</feature>
<evidence type="ECO:0000256" key="1">
    <source>
        <dbReference type="ARBA" id="ARBA00004141"/>
    </source>
</evidence>
<feature type="transmembrane region" description="Helical" evidence="21">
    <location>
        <begin position="434"/>
        <end position="451"/>
    </location>
</feature>
<dbReference type="InterPro" id="IPR005446">
    <property type="entry name" value="VDCC_L_a1su"/>
</dbReference>
<feature type="transmembrane region" description="Helical" evidence="21">
    <location>
        <begin position="311"/>
        <end position="333"/>
    </location>
</feature>
<feature type="region of interest" description="Disordered" evidence="20">
    <location>
        <begin position="723"/>
        <end position="749"/>
    </location>
</feature>
<sequence>MEPPSPQDDMKKRQQKEKSKKPVPPVAPRPARALFCLTLQNPLRKACISIVEWKPFEIIILLTIFANCVALAIYLPMPEDDTNVANSSLEKIEYAFLIFFAIEAMLKIIAYGFLFHTDAYLRNGWNVLDFSIVSLGLITMTLEQVNAKQGGSSGGKGGFDVKALRAFRVLRPLRLVSGVPSLQVVLNSIIKAMVPLLHIALLVLFMIIIYAIVGQELFKGKMHKTCYYLGTDVIATVGSEKPAPCTSSGHGRHCSINGTECRSGWPGPNDGITHFDNFGFAMLTVYQCITMEGWTEVLYWVNDAIGNEWPWIYFVSLILLGSFFVLNLVLGVLSGEFTKEREKAKSRGTFQKLREKQQLEEDLKGYMDWITHAEVMDSDRARGEGMMLSDEGGSETESLYEIEGMNKWILYFRQWRRWNRMFRRKCRDVVKSKFFYWLVILLVALNTLSIASEHHFQPEWLTQVQDNANRVLLALFVAEMLLKMYALGLRQYFMSLFNRFDCFVVCAGILETILVELGTLSPLGISVLRCIRLLRIFKITRYWTSLSNLVASLLNSVRSIASLLLLLFLFIIVFALLGMQLFGGMFDFEDMEVRRSTFDNFPQALISVFQEGFSGHPGNHGQLWPHPSNSNHVHVLSTVPPDILLNVFLAIAVDNLAEAESLTLAQKAKAEERKRRKMSRAYPEKSEDEKQMLAKKLEQKPKGEGIPTTAKLKVDEFESNVNEIKDPYPSADFPGDDEEDEPEIPLSPRPRPLAELQLKEKAVPMPEASSFFIFSPTNKFRMLCHRIVNATWFTNFILLFILLSSISLAAEDPIRAESFRNQILGYFDIGFTSVFTVEIVLKMTAYGAFLHKGSFCRNSFNILDLLVVAVSLISMGIESSAISVVKILRVLRVLRPLRAINRAKGLKHVVQCVFVAIKTIGNIVVVTTLLQFMFACIGVQLFKGKFYRCTDPSKMTEKECRGYFINYVDGDPTQIELQERVWLHSNFHFDNVFSAMMSLFTVSTFEGWPQLLYMAIDTNSEDTGPIYNYRVEIAMFFIIYIILIAFFMMNIFVGFVIVTFQEQGESEYKNCELDKNQRQCVQYALKARPLRRYIPKNPYQYQIWYVVTSSYFEYLMFFLILLNTICLGMQHYNQSAEMNHISDILNVAFTILFTLEMILKLLAFKVKGYFGDPWNVFDFLIVIGSIIDVILSEIDTVLASSGGLYCLGGGCDSIDSDDNSRVSITFFRLFRVMRLVKLLSRGEGVRTLLWTFIKSFQALPYVALLIVMLFFIYAVIGMQMFGKIAMVDGTQINRNNNFQTFPQAVLLLFRCATGEAWQEILLDCSYGKLCDPESDFAEGEEYTCGTGFAYFYFISFYMLCAFLIINLFVAVIMDNFDYLTRDWSILGPHHLDEFKRIWAEYDPEAKGRIKHLDVVTLLRRIQPPLGFGKFCPHRVACKRLVCMNMPLNSDGTVTFNATLFALVRTALRIKTEGNFEQANEELRAIIKKIWKRTSMKLLDQVIPPIGDDEVTVGKFYATFLIQEHFRKFMKRQEEYYGYRPKKNPVEIQAGLRSIEEEAAPEIHRAISGDLTAEEELERAMVEAAMEEGIYRRTGGLFGQVDSFLEPSSPLQPHVASQRPLQFTEVGSEDLDSPVFLDDFPQEGNTNVNNANSSDWLEGFAPTLPWLPLAGLAPSSLPPWPCWSHCGWCPDPRSSGRVGACVQAGDNTCSSHVNTGEVFHGCCPDPVSSSTPLTQLRGGDGTVTGTASSSGCQWGDSASSQLEMDEVEKAAMKMLKGRETLQDTKSGSAPQDTAASPGSSPAPSQKTIAATHL</sequence>
<feature type="transmembrane region" description="Helical" evidence="21">
    <location>
        <begin position="192"/>
        <end position="213"/>
    </location>
</feature>
<dbReference type="FunFam" id="1.10.287.70:FF:000007">
    <property type="entry name" value="Voltage-dependent L-type calcium channel subunit alpha"/>
    <property type="match status" value="1"/>
</dbReference>
<evidence type="ECO:0000256" key="20">
    <source>
        <dbReference type="SAM" id="MobiDB-lite"/>
    </source>
</evidence>
<feature type="compositionally biased region" description="Basic and acidic residues" evidence="20">
    <location>
        <begin position="682"/>
        <end position="691"/>
    </location>
</feature>
<evidence type="ECO:0000256" key="16">
    <source>
        <dbReference type="ARBA" id="ARBA00023303"/>
    </source>
</evidence>
<dbReference type="Proteomes" id="UP000472269">
    <property type="component" value="Unplaced"/>
</dbReference>
<accession>A0A663MEZ3</accession>
<evidence type="ECO:0000259" key="22">
    <source>
        <dbReference type="SMART" id="SM01062"/>
    </source>
</evidence>
<dbReference type="PRINTS" id="PR00167">
    <property type="entry name" value="CACHANNEL"/>
</dbReference>
<evidence type="ECO:0000313" key="24">
    <source>
        <dbReference type="Proteomes" id="UP000472269"/>
    </source>
</evidence>
<feature type="transmembrane region" description="Helical" evidence="21">
    <location>
        <begin position="58"/>
        <end position="75"/>
    </location>
</feature>
<dbReference type="GO" id="GO:0008331">
    <property type="term" value="F:high voltage-gated calcium channel activity"/>
    <property type="evidence" value="ECO:0007669"/>
    <property type="project" value="TreeGrafter"/>
</dbReference>
<dbReference type="PANTHER" id="PTHR45628:SF9">
    <property type="entry name" value="VOLTAGE-DEPENDENT L-TYPE CALCIUM CHANNEL SUBUNIT ALPHA-1S"/>
    <property type="match status" value="1"/>
</dbReference>
<evidence type="ECO:0000256" key="14">
    <source>
        <dbReference type="ARBA" id="ARBA00023157"/>
    </source>
</evidence>
<feature type="compositionally biased region" description="Polar residues" evidence="20">
    <location>
        <begin position="1782"/>
        <end position="1792"/>
    </location>
</feature>
<comment type="similarity">
    <text evidence="19">Belongs to the calcium channel alpha-1 subunit (TC 1.A.1.11) family.</text>
</comment>
<evidence type="ECO:0000256" key="10">
    <source>
        <dbReference type="ARBA" id="ARBA00022882"/>
    </source>
</evidence>
<reference evidence="23" key="1">
    <citation type="submission" date="2025-08" db="UniProtKB">
        <authorList>
            <consortium name="Ensembl"/>
        </authorList>
    </citation>
    <scope>IDENTIFICATION</scope>
</reference>
<feature type="transmembrane region" description="Helical" evidence="21">
    <location>
        <begin position="862"/>
        <end position="888"/>
    </location>
</feature>
<feature type="transmembrane region" description="Helical" evidence="21">
    <location>
        <begin position="1258"/>
        <end position="1276"/>
    </location>
</feature>
<dbReference type="Gene3D" id="6.10.250.2500">
    <property type="match status" value="1"/>
</dbReference>
<feature type="transmembrane region" description="Helical" evidence="21">
    <location>
        <begin position="471"/>
        <end position="489"/>
    </location>
</feature>
<keyword evidence="10 19" id="KW-0851">Voltage-gated channel</keyword>
<dbReference type="InterPro" id="IPR050599">
    <property type="entry name" value="VDCC_alpha-1_subunit"/>
</dbReference>
<dbReference type="InterPro" id="IPR014873">
    <property type="entry name" value="VDCC_a1su_IQ"/>
</dbReference>